<sequence>MNDQSGGDLVQIVIWSLLLIIVTSFYIGAGVFSSRSPRLRNWPQHRYLLFITGVLSAGAAIFGPLAELAHMDFRYHMISHLLLGMLAPLLLVLAAPVTLILRTVPPAKARQLTSLLRSRYVSFISHPLTASLLNIGGLWILYTTGLYPLMHESLWLRILVHVHVFFAGYLFTLAMIYIEPVAHRYGYLYRTIVFVFALAAHGILSKYLYASPPEGVTKTKAETGSMIMYYGGDIIDAIIIFILCLHWYKSASPRKISAAGT</sequence>
<proteinExistence type="predicted"/>
<feature type="transmembrane region" description="Helical" evidence="6">
    <location>
        <begin position="187"/>
        <end position="207"/>
    </location>
</feature>
<evidence type="ECO:0000256" key="4">
    <source>
        <dbReference type="ARBA" id="ARBA00022989"/>
    </source>
</evidence>
<protein>
    <submittedName>
        <fullName evidence="7">Membrane protein</fullName>
    </submittedName>
</protein>
<comment type="subcellular location">
    <subcellularLocation>
        <location evidence="1">Cell membrane</location>
        <topology evidence="1">Multi-pass membrane protein</topology>
    </subcellularLocation>
</comment>
<keyword evidence="3 6" id="KW-0812">Transmembrane</keyword>
<feature type="transmembrane region" description="Helical" evidence="6">
    <location>
        <begin position="47"/>
        <end position="66"/>
    </location>
</feature>
<evidence type="ECO:0000256" key="1">
    <source>
        <dbReference type="ARBA" id="ARBA00004651"/>
    </source>
</evidence>
<dbReference type="Pfam" id="PF09678">
    <property type="entry name" value="Caa3_CtaG"/>
    <property type="match status" value="1"/>
</dbReference>
<dbReference type="RefSeq" id="WP_093105331.1">
    <property type="nucleotide sequence ID" value="NZ_FNOS01000001.1"/>
</dbReference>
<feature type="transmembrane region" description="Helical" evidence="6">
    <location>
        <begin position="154"/>
        <end position="178"/>
    </location>
</feature>
<gene>
    <name evidence="7" type="ORF">SAMN04488081_0498</name>
</gene>
<name>A0A1H3BNZ3_9BACI</name>
<comment type="caution">
    <text evidence="7">The sequence shown here is derived from an EMBL/GenBank/DDBJ whole genome shotgun (WGS) entry which is preliminary data.</text>
</comment>
<feature type="transmembrane region" description="Helical" evidence="6">
    <location>
        <begin position="121"/>
        <end position="142"/>
    </location>
</feature>
<keyword evidence="8" id="KW-1185">Reference proteome</keyword>
<accession>A0A1H3BNZ3</accession>
<evidence type="ECO:0000313" key="8">
    <source>
        <dbReference type="Proteomes" id="UP000198647"/>
    </source>
</evidence>
<feature type="transmembrane region" description="Helical" evidence="6">
    <location>
        <begin position="12"/>
        <end position="35"/>
    </location>
</feature>
<organism evidence="7 8">
    <name type="scientific">Salimicrobium album</name>
    <dbReference type="NCBI Taxonomy" id="50717"/>
    <lineage>
        <taxon>Bacteria</taxon>
        <taxon>Bacillati</taxon>
        <taxon>Bacillota</taxon>
        <taxon>Bacilli</taxon>
        <taxon>Bacillales</taxon>
        <taxon>Bacillaceae</taxon>
        <taxon>Salimicrobium</taxon>
    </lineage>
</organism>
<evidence type="ECO:0000313" key="7">
    <source>
        <dbReference type="EMBL" id="SDX43084.1"/>
    </source>
</evidence>
<keyword evidence="4 6" id="KW-1133">Transmembrane helix</keyword>
<evidence type="ECO:0000256" key="3">
    <source>
        <dbReference type="ARBA" id="ARBA00022692"/>
    </source>
</evidence>
<reference evidence="7 8" key="1">
    <citation type="submission" date="2016-10" db="EMBL/GenBank/DDBJ databases">
        <authorList>
            <person name="Varghese N."/>
            <person name="Submissions S."/>
        </authorList>
    </citation>
    <scope>NUCLEOTIDE SEQUENCE [LARGE SCALE GENOMIC DNA]</scope>
    <source>
        <strain evidence="7 8">DSM 20748</strain>
    </source>
</reference>
<keyword evidence="2" id="KW-1003">Cell membrane</keyword>
<dbReference type="EMBL" id="FNOS01000001">
    <property type="protein sequence ID" value="SDX43084.1"/>
    <property type="molecule type" value="Genomic_DNA"/>
</dbReference>
<feature type="transmembrane region" description="Helical" evidence="6">
    <location>
        <begin position="227"/>
        <end position="248"/>
    </location>
</feature>
<evidence type="ECO:0000256" key="2">
    <source>
        <dbReference type="ARBA" id="ARBA00022475"/>
    </source>
</evidence>
<dbReference type="InterPro" id="IPR019108">
    <property type="entry name" value="Caa3_assmbl_CtaG-rel"/>
</dbReference>
<dbReference type="Proteomes" id="UP000198647">
    <property type="component" value="Unassembled WGS sequence"/>
</dbReference>
<feature type="transmembrane region" description="Helical" evidence="6">
    <location>
        <begin position="78"/>
        <end position="101"/>
    </location>
</feature>
<keyword evidence="5 6" id="KW-0472">Membrane</keyword>
<evidence type="ECO:0000256" key="6">
    <source>
        <dbReference type="SAM" id="Phobius"/>
    </source>
</evidence>
<evidence type="ECO:0000256" key="5">
    <source>
        <dbReference type="ARBA" id="ARBA00023136"/>
    </source>
</evidence>